<dbReference type="InterPro" id="IPR024604">
    <property type="entry name" value="GSG2_C"/>
</dbReference>
<keyword evidence="4" id="KW-0547">Nucleotide-binding</keyword>
<evidence type="ECO:0000313" key="11">
    <source>
        <dbReference type="EMBL" id="KAF5387665.1"/>
    </source>
</evidence>
<keyword evidence="2" id="KW-0723">Serine/threonine-protein kinase</keyword>
<organism evidence="11 12">
    <name type="scientific">Tricholomella constricta</name>
    <dbReference type="NCBI Taxonomy" id="117010"/>
    <lineage>
        <taxon>Eukaryota</taxon>
        <taxon>Fungi</taxon>
        <taxon>Dikarya</taxon>
        <taxon>Basidiomycota</taxon>
        <taxon>Agaricomycotina</taxon>
        <taxon>Agaricomycetes</taxon>
        <taxon>Agaricomycetidae</taxon>
        <taxon>Agaricales</taxon>
        <taxon>Tricholomatineae</taxon>
        <taxon>Lyophyllaceae</taxon>
        <taxon>Tricholomella</taxon>
    </lineage>
</organism>
<gene>
    <name evidence="11" type="ORF">D9615_000598</name>
</gene>
<sequence>MLGTRTKQIYSYGKRNKRIVNVTDERERKPLSSIFDDIEPAPRAPIASRMKKREHIAHTKSRTPSPKVVHMHKKKRLSPALSPMKKRTRAAQIFDAEVHKGELPSPKPKALIAKKPDITTASRAPLADFSLNAPGSPAITGKARGTRVPGAKETPLKPNKLFSPFVDVDIIILDDTGKTVKQERRVSRTDVDSNPINQAILKPSKRLASRRKQSVHLVDEAEKEKVVDLLKQPKRPTRRAVLTVYSDESASEDDVPLPPLKRSLKAPTSSRPSASFTSKAGPSRAMFEIVIPPSPYPIKKKPSVPPKAPSPPPVFELVPPLRYQHIPSPVARPRQLTPIRRHGLGNPFDPPSPPSPFTSTDDLDLSLNFEQLSIGASSSLSASYLPEPEIPEYLRPLLEECGQSACGPIDFSSFIETFPYDPVAQLEGSQPTDLRFRKIGEASYSEVFGIGDVVLKVIPLRDESGENAALGHIKTNVRYNEDGEEEDGPAPSDAKDVLKEVIVTHAMGEVCDGFVKLLKAYVVRGKYPEVLLRLWDEYHANKGSESVRPDTFLVSQVYTIIVLPNGGPDLEAYKFVNASKMGWRQACSLFWQVAKSLAHAEQLVSFEHRDLHVGQILVKDLPMPDALPLRARNQNTRSGAGSSRVFMDAPVHGVRATLIDLGLSRMDAGDGDGGEMVHWTPFEDEVFMGEGDYQFDVYRMMKEHNGGAWEEFKPFTNVMWLHYLVVKLLHSKRLKPPSTTRASPTPDTAAFTEKDCYNSLVDIERWLYTCVSAFAPAPKQPKGKGRRKAQAPLPPKPMSMSPACAGEIVVYAVKKGWVQATV</sequence>
<evidence type="ECO:0000256" key="8">
    <source>
        <dbReference type="ARBA" id="ARBA00048679"/>
    </source>
</evidence>
<dbReference type="AlphaFoldDB" id="A0A8H5MAT1"/>
<dbReference type="OrthoDB" id="5327538at2759"/>
<dbReference type="Gene3D" id="3.30.200.20">
    <property type="entry name" value="Phosphorylase Kinase, domain 1"/>
    <property type="match status" value="1"/>
</dbReference>
<evidence type="ECO:0000256" key="2">
    <source>
        <dbReference type="ARBA" id="ARBA00022527"/>
    </source>
</evidence>
<feature type="domain" description="Serine/threonine-protein kinase haspin C-terminal" evidence="10">
    <location>
        <begin position="684"/>
        <end position="761"/>
    </location>
</feature>
<dbReference type="SUPFAM" id="SSF56112">
    <property type="entry name" value="Protein kinase-like (PK-like)"/>
    <property type="match status" value="1"/>
</dbReference>
<dbReference type="Gene3D" id="1.10.510.10">
    <property type="entry name" value="Transferase(Phosphotransferase) domain 1"/>
    <property type="match status" value="1"/>
</dbReference>
<dbReference type="Proteomes" id="UP000565441">
    <property type="component" value="Unassembled WGS sequence"/>
</dbReference>
<keyword evidence="6" id="KW-0067">ATP-binding</keyword>
<dbReference type="PANTHER" id="PTHR24419:SF18">
    <property type="entry name" value="SERINE_THREONINE-PROTEIN KINASE HASPIN"/>
    <property type="match status" value="1"/>
</dbReference>
<proteinExistence type="predicted"/>
<dbReference type="GO" id="GO:0000278">
    <property type="term" value="P:mitotic cell cycle"/>
    <property type="evidence" value="ECO:0007669"/>
    <property type="project" value="TreeGrafter"/>
</dbReference>
<feature type="region of interest" description="Disordered" evidence="9">
    <location>
        <begin position="246"/>
        <end position="281"/>
    </location>
</feature>
<accession>A0A8H5MAT1</accession>
<evidence type="ECO:0000313" key="12">
    <source>
        <dbReference type="Proteomes" id="UP000565441"/>
    </source>
</evidence>
<reference evidence="11 12" key="1">
    <citation type="journal article" date="2020" name="ISME J.">
        <title>Uncovering the hidden diversity of litter-decomposition mechanisms in mushroom-forming fungi.</title>
        <authorList>
            <person name="Floudas D."/>
            <person name="Bentzer J."/>
            <person name="Ahren D."/>
            <person name="Johansson T."/>
            <person name="Persson P."/>
            <person name="Tunlid A."/>
        </authorList>
    </citation>
    <scope>NUCLEOTIDE SEQUENCE [LARGE SCALE GENOMIC DNA]</scope>
    <source>
        <strain evidence="11 12">CBS 661.87</strain>
    </source>
</reference>
<dbReference type="PANTHER" id="PTHR24419">
    <property type="entry name" value="INTERLEUKIN-1 RECEPTOR-ASSOCIATED KINASE"/>
    <property type="match status" value="1"/>
</dbReference>
<evidence type="ECO:0000256" key="1">
    <source>
        <dbReference type="ARBA" id="ARBA00012513"/>
    </source>
</evidence>
<evidence type="ECO:0000256" key="5">
    <source>
        <dbReference type="ARBA" id="ARBA00022777"/>
    </source>
</evidence>
<dbReference type="SMART" id="SM01331">
    <property type="entry name" value="DUF3635"/>
    <property type="match status" value="1"/>
</dbReference>
<evidence type="ECO:0000256" key="6">
    <source>
        <dbReference type="ARBA" id="ARBA00022840"/>
    </source>
</evidence>
<evidence type="ECO:0000256" key="4">
    <source>
        <dbReference type="ARBA" id="ARBA00022741"/>
    </source>
</evidence>
<dbReference type="EC" id="2.7.11.1" evidence="1"/>
<dbReference type="GO" id="GO:0005737">
    <property type="term" value="C:cytoplasm"/>
    <property type="evidence" value="ECO:0007669"/>
    <property type="project" value="TreeGrafter"/>
</dbReference>
<evidence type="ECO:0000256" key="9">
    <source>
        <dbReference type="SAM" id="MobiDB-lite"/>
    </source>
</evidence>
<dbReference type="GO" id="GO:0005634">
    <property type="term" value="C:nucleus"/>
    <property type="evidence" value="ECO:0007669"/>
    <property type="project" value="TreeGrafter"/>
</dbReference>
<dbReference type="EMBL" id="JAACJP010000001">
    <property type="protein sequence ID" value="KAF5387665.1"/>
    <property type="molecule type" value="Genomic_DNA"/>
</dbReference>
<protein>
    <recommendedName>
        <fullName evidence="1">non-specific serine/threonine protein kinase</fullName>
        <ecNumber evidence="1">2.7.11.1</ecNumber>
    </recommendedName>
</protein>
<feature type="region of interest" description="Disordered" evidence="9">
    <location>
        <begin position="48"/>
        <end position="86"/>
    </location>
</feature>
<dbReference type="GO" id="GO:0072354">
    <property type="term" value="F:histone H3T3 kinase activity"/>
    <property type="evidence" value="ECO:0007669"/>
    <property type="project" value="TreeGrafter"/>
</dbReference>
<keyword evidence="5" id="KW-0418">Kinase</keyword>
<comment type="caution">
    <text evidence="11">The sequence shown here is derived from an EMBL/GenBank/DDBJ whole genome shotgun (WGS) entry which is preliminary data.</text>
</comment>
<dbReference type="InterPro" id="IPR011009">
    <property type="entry name" value="Kinase-like_dom_sf"/>
</dbReference>
<name>A0A8H5MAT1_9AGAR</name>
<keyword evidence="12" id="KW-1185">Reference proteome</keyword>
<feature type="compositionally biased region" description="Basic residues" evidence="9">
    <location>
        <begin position="49"/>
        <end position="61"/>
    </location>
</feature>
<feature type="region of interest" description="Disordered" evidence="9">
    <location>
        <begin position="132"/>
        <end position="155"/>
    </location>
</feature>
<evidence type="ECO:0000259" key="10">
    <source>
        <dbReference type="SMART" id="SM01331"/>
    </source>
</evidence>
<evidence type="ECO:0000256" key="7">
    <source>
        <dbReference type="ARBA" id="ARBA00047899"/>
    </source>
</evidence>
<comment type="catalytic activity">
    <reaction evidence="8">
        <text>L-seryl-[protein] + ATP = O-phospho-L-seryl-[protein] + ADP + H(+)</text>
        <dbReference type="Rhea" id="RHEA:17989"/>
        <dbReference type="Rhea" id="RHEA-COMP:9863"/>
        <dbReference type="Rhea" id="RHEA-COMP:11604"/>
        <dbReference type="ChEBI" id="CHEBI:15378"/>
        <dbReference type="ChEBI" id="CHEBI:29999"/>
        <dbReference type="ChEBI" id="CHEBI:30616"/>
        <dbReference type="ChEBI" id="CHEBI:83421"/>
        <dbReference type="ChEBI" id="CHEBI:456216"/>
        <dbReference type="EC" id="2.7.11.1"/>
    </reaction>
</comment>
<dbReference type="GO" id="GO:0005524">
    <property type="term" value="F:ATP binding"/>
    <property type="evidence" value="ECO:0007669"/>
    <property type="project" value="UniProtKB-KW"/>
</dbReference>
<keyword evidence="3" id="KW-0808">Transferase</keyword>
<feature type="compositionally biased region" description="Polar residues" evidence="9">
    <location>
        <begin position="266"/>
        <end position="280"/>
    </location>
</feature>
<dbReference type="GO" id="GO:0035556">
    <property type="term" value="P:intracellular signal transduction"/>
    <property type="evidence" value="ECO:0007669"/>
    <property type="project" value="TreeGrafter"/>
</dbReference>
<dbReference type="Pfam" id="PF12330">
    <property type="entry name" value="Haspin_kinase"/>
    <property type="match status" value="1"/>
</dbReference>
<evidence type="ECO:0000256" key="3">
    <source>
        <dbReference type="ARBA" id="ARBA00022679"/>
    </source>
</evidence>
<feature type="region of interest" description="Disordered" evidence="9">
    <location>
        <begin position="778"/>
        <end position="798"/>
    </location>
</feature>
<comment type="catalytic activity">
    <reaction evidence="7">
        <text>L-threonyl-[protein] + ATP = O-phospho-L-threonyl-[protein] + ADP + H(+)</text>
        <dbReference type="Rhea" id="RHEA:46608"/>
        <dbReference type="Rhea" id="RHEA-COMP:11060"/>
        <dbReference type="Rhea" id="RHEA-COMP:11605"/>
        <dbReference type="ChEBI" id="CHEBI:15378"/>
        <dbReference type="ChEBI" id="CHEBI:30013"/>
        <dbReference type="ChEBI" id="CHEBI:30616"/>
        <dbReference type="ChEBI" id="CHEBI:61977"/>
        <dbReference type="ChEBI" id="CHEBI:456216"/>
        <dbReference type="EC" id="2.7.11.1"/>
    </reaction>
</comment>